<organism evidence="2 3">
    <name type="scientific">Candolleomyces aberdarensis</name>
    <dbReference type="NCBI Taxonomy" id="2316362"/>
    <lineage>
        <taxon>Eukaryota</taxon>
        <taxon>Fungi</taxon>
        <taxon>Dikarya</taxon>
        <taxon>Basidiomycota</taxon>
        <taxon>Agaricomycotina</taxon>
        <taxon>Agaricomycetes</taxon>
        <taxon>Agaricomycetidae</taxon>
        <taxon>Agaricales</taxon>
        <taxon>Agaricineae</taxon>
        <taxon>Psathyrellaceae</taxon>
        <taxon>Candolleomyces</taxon>
    </lineage>
</organism>
<comment type="caution">
    <text evidence="2">The sequence shown here is derived from an EMBL/GenBank/DDBJ whole genome shotgun (WGS) entry which is preliminary data.</text>
</comment>
<proteinExistence type="predicted"/>
<gene>
    <name evidence="2" type="ORF">EST38_g12181</name>
</gene>
<evidence type="ECO:0000313" key="3">
    <source>
        <dbReference type="Proteomes" id="UP000290288"/>
    </source>
</evidence>
<reference evidence="2 3" key="1">
    <citation type="submission" date="2019-01" db="EMBL/GenBank/DDBJ databases">
        <title>Draft genome sequence of Psathyrella aberdarensis IHI B618.</title>
        <authorList>
            <person name="Buettner E."/>
            <person name="Kellner H."/>
        </authorList>
    </citation>
    <scope>NUCLEOTIDE SEQUENCE [LARGE SCALE GENOMIC DNA]</scope>
    <source>
        <strain evidence="2 3">IHI B618</strain>
    </source>
</reference>
<dbReference type="EMBL" id="SDEE01000856">
    <property type="protein sequence ID" value="RXW13671.1"/>
    <property type="molecule type" value="Genomic_DNA"/>
</dbReference>
<sequence>MSAPSASDVIRAQIVLEQGKLAKASKPSKTTIQEAPEPNPVQDQSNKESLTGVLGFWRCK</sequence>
<name>A0A4Q2D5A8_9AGAR</name>
<accession>A0A4Q2D5A8</accession>
<evidence type="ECO:0000256" key="1">
    <source>
        <dbReference type="SAM" id="MobiDB-lite"/>
    </source>
</evidence>
<protein>
    <submittedName>
        <fullName evidence="2">Uncharacterized protein</fullName>
    </submittedName>
</protein>
<evidence type="ECO:0000313" key="2">
    <source>
        <dbReference type="EMBL" id="RXW13671.1"/>
    </source>
</evidence>
<dbReference type="Proteomes" id="UP000290288">
    <property type="component" value="Unassembled WGS sequence"/>
</dbReference>
<keyword evidence="3" id="KW-1185">Reference proteome</keyword>
<dbReference type="AlphaFoldDB" id="A0A4Q2D5A8"/>
<feature type="region of interest" description="Disordered" evidence="1">
    <location>
        <begin position="21"/>
        <end position="48"/>
    </location>
</feature>